<dbReference type="InterPro" id="IPR027417">
    <property type="entry name" value="P-loop_NTPase"/>
</dbReference>
<dbReference type="PANTHER" id="PTHR37807:SF3">
    <property type="entry name" value="OS07G0160300 PROTEIN"/>
    <property type="match status" value="1"/>
</dbReference>
<organism evidence="2 3">
    <name type="scientific">Deinococcus rubellus</name>
    <dbReference type="NCBI Taxonomy" id="1889240"/>
    <lineage>
        <taxon>Bacteria</taxon>
        <taxon>Thermotogati</taxon>
        <taxon>Deinococcota</taxon>
        <taxon>Deinococci</taxon>
        <taxon>Deinococcales</taxon>
        <taxon>Deinococcaceae</taxon>
        <taxon>Deinococcus</taxon>
    </lineage>
</organism>
<dbReference type="Pfam" id="PF13671">
    <property type="entry name" value="AAA_33"/>
    <property type="match status" value="1"/>
</dbReference>
<reference evidence="2" key="1">
    <citation type="submission" date="2022-09" db="EMBL/GenBank/DDBJ databases">
        <title>genome sequence of Deinococcus rubellus.</title>
        <authorList>
            <person name="Srinivasan S."/>
        </authorList>
    </citation>
    <scope>NUCLEOTIDE SEQUENCE</scope>
    <source>
        <strain evidence="2">Ant6</strain>
    </source>
</reference>
<sequence length="173" mass="19475">MLIVFSGLPGTGKSTLARQLARKLKSTYLRLDTLEAVLLSAGFQATVEGYTALYNLAEDNLRLGQTVVVDCVNPLLVTRETWHEVARRCSSRCVDIEIICSDRAEHQRRVETRREDETTHAGEWRPPTWPGVQASDYQPWTTPHLRLDTAQGTPQENVEALTQLSGMHGVFER</sequence>
<dbReference type="SUPFAM" id="SSF52540">
    <property type="entry name" value="P-loop containing nucleoside triphosphate hydrolases"/>
    <property type="match status" value="1"/>
</dbReference>
<evidence type="ECO:0000313" key="2">
    <source>
        <dbReference type="EMBL" id="UWX63175.1"/>
    </source>
</evidence>
<dbReference type="Proteomes" id="UP001060261">
    <property type="component" value="Chromosome"/>
</dbReference>
<dbReference type="Gene3D" id="3.40.50.300">
    <property type="entry name" value="P-loop containing nucleotide triphosphate hydrolases"/>
    <property type="match status" value="1"/>
</dbReference>
<evidence type="ECO:0000256" key="1">
    <source>
        <dbReference type="SAM" id="MobiDB-lite"/>
    </source>
</evidence>
<dbReference type="RefSeq" id="WP_260559466.1">
    <property type="nucleotide sequence ID" value="NZ_BAABEC010000186.1"/>
</dbReference>
<dbReference type="EMBL" id="CP104213">
    <property type="protein sequence ID" value="UWX63175.1"/>
    <property type="molecule type" value="Genomic_DNA"/>
</dbReference>
<protein>
    <submittedName>
        <fullName evidence="2">AAA family ATPase</fullName>
    </submittedName>
</protein>
<gene>
    <name evidence="2" type="ORF">N0D28_10460</name>
</gene>
<proteinExistence type="predicted"/>
<keyword evidence="3" id="KW-1185">Reference proteome</keyword>
<feature type="region of interest" description="Disordered" evidence="1">
    <location>
        <begin position="111"/>
        <end position="136"/>
    </location>
</feature>
<name>A0ABY5YEA8_9DEIO</name>
<accession>A0ABY5YEA8</accession>
<evidence type="ECO:0000313" key="3">
    <source>
        <dbReference type="Proteomes" id="UP001060261"/>
    </source>
</evidence>
<dbReference type="PANTHER" id="PTHR37807">
    <property type="entry name" value="OS07G0160300 PROTEIN"/>
    <property type="match status" value="1"/>
</dbReference>
<feature type="compositionally biased region" description="Basic and acidic residues" evidence="1">
    <location>
        <begin position="111"/>
        <end position="123"/>
    </location>
</feature>